<proteinExistence type="predicted"/>
<sequence>MLIERVLPAVAVGEEAHGDPPPAAGQRALFPAEEREVAGAGDKRRREFTTARRCARRALARLGLAPVALPVGPTGAPVWPAGVTGSITHCDGYRAAAAARTADLAGLGIDAEPHAPVPPAVRDGITSASERAHLDRLHDIRPGVHWDRLLFSAKESVYKACSSRTLRALHFEDAEVAFSPETGTFTAYLTAEALVLTGRWHVSDGILLTAAAATGGTPSRARSGG</sequence>
<keyword evidence="1 4" id="KW-0808">Transferase</keyword>
<dbReference type="Proteomes" id="UP000730591">
    <property type="component" value="Unassembled WGS sequence"/>
</dbReference>
<dbReference type="Pfam" id="PF01648">
    <property type="entry name" value="ACPS"/>
    <property type="match status" value="1"/>
</dbReference>
<name>A0ABX1ABH7_9ACTN</name>
<feature type="domain" description="4'-phosphopantetheinyl transferase" evidence="2">
    <location>
        <begin position="106"/>
        <end position="190"/>
    </location>
</feature>
<organism evidence="4 5">
    <name type="scientific">Streptomyces composti</name>
    <dbReference type="NCBI Taxonomy" id="2720025"/>
    <lineage>
        <taxon>Bacteria</taxon>
        <taxon>Bacillati</taxon>
        <taxon>Actinomycetota</taxon>
        <taxon>Actinomycetes</taxon>
        <taxon>Kitasatosporales</taxon>
        <taxon>Streptomycetaceae</taxon>
        <taxon>Streptomyces</taxon>
    </lineage>
</organism>
<evidence type="ECO:0000256" key="1">
    <source>
        <dbReference type="ARBA" id="ARBA00022679"/>
    </source>
</evidence>
<reference evidence="4 5" key="1">
    <citation type="submission" date="2020-03" db="EMBL/GenBank/DDBJ databases">
        <title>WGS of actinomycetes isolated from Thailand.</title>
        <authorList>
            <person name="Thawai C."/>
        </authorList>
    </citation>
    <scope>NUCLEOTIDE SEQUENCE [LARGE SCALE GENOMIC DNA]</scope>
    <source>
        <strain evidence="4 5">SBST2-5</strain>
    </source>
</reference>
<dbReference type="InterPro" id="IPR041354">
    <property type="entry name" value="4PPT_N"/>
</dbReference>
<dbReference type="GO" id="GO:0016740">
    <property type="term" value="F:transferase activity"/>
    <property type="evidence" value="ECO:0007669"/>
    <property type="project" value="UniProtKB-KW"/>
</dbReference>
<feature type="domain" description="4'-phosphopantetheinyl transferase N-terminal" evidence="3">
    <location>
        <begin position="33"/>
        <end position="99"/>
    </location>
</feature>
<protein>
    <submittedName>
        <fullName evidence="4">4'-phosphopantetheinyl transferase superfamily protein</fullName>
    </submittedName>
</protein>
<dbReference type="PANTHER" id="PTHR38096">
    <property type="entry name" value="ENTEROBACTIN SYNTHASE COMPONENT D"/>
    <property type="match status" value="1"/>
</dbReference>
<dbReference type="Gene3D" id="3.90.470.20">
    <property type="entry name" value="4'-phosphopantetheinyl transferase domain"/>
    <property type="match status" value="1"/>
</dbReference>
<dbReference type="Pfam" id="PF17837">
    <property type="entry name" value="4PPT_N"/>
    <property type="match status" value="1"/>
</dbReference>
<dbReference type="SUPFAM" id="SSF56214">
    <property type="entry name" value="4'-phosphopantetheinyl transferase"/>
    <property type="match status" value="1"/>
</dbReference>
<evidence type="ECO:0000313" key="5">
    <source>
        <dbReference type="Proteomes" id="UP000730591"/>
    </source>
</evidence>
<dbReference type="InterPro" id="IPR008278">
    <property type="entry name" value="4-PPantetheinyl_Trfase_dom"/>
</dbReference>
<dbReference type="InterPro" id="IPR003542">
    <property type="entry name" value="Enbac_synth_compD-like"/>
</dbReference>
<dbReference type="EMBL" id="JAATEM010000050">
    <property type="protein sequence ID" value="NJP53870.1"/>
    <property type="molecule type" value="Genomic_DNA"/>
</dbReference>
<evidence type="ECO:0000313" key="4">
    <source>
        <dbReference type="EMBL" id="NJP53870.1"/>
    </source>
</evidence>
<dbReference type="PANTHER" id="PTHR38096:SF1">
    <property type="entry name" value="ENTEROBACTIN SYNTHASE COMPONENT D"/>
    <property type="match status" value="1"/>
</dbReference>
<gene>
    <name evidence="4" type="ORF">HCJ93_28340</name>
</gene>
<comment type="caution">
    <text evidence="4">The sequence shown here is derived from an EMBL/GenBank/DDBJ whole genome shotgun (WGS) entry which is preliminary data.</text>
</comment>
<evidence type="ECO:0000259" key="3">
    <source>
        <dbReference type="Pfam" id="PF17837"/>
    </source>
</evidence>
<accession>A0ABX1ABH7</accession>
<dbReference type="PRINTS" id="PR01399">
    <property type="entry name" value="ENTSNTHTASED"/>
</dbReference>
<keyword evidence="5" id="KW-1185">Reference proteome</keyword>
<dbReference type="InterPro" id="IPR037143">
    <property type="entry name" value="4-PPantetheinyl_Trfase_dom_sf"/>
</dbReference>
<evidence type="ECO:0000259" key="2">
    <source>
        <dbReference type="Pfam" id="PF01648"/>
    </source>
</evidence>